<dbReference type="InterPro" id="IPR036390">
    <property type="entry name" value="WH_DNA-bd_sf"/>
</dbReference>
<dbReference type="Proteomes" id="UP001597169">
    <property type="component" value="Unassembled WGS sequence"/>
</dbReference>
<protein>
    <submittedName>
        <fullName evidence="1">RrF2 family transcriptional regulator</fullName>
    </submittedName>
</protein>
<dbReference type="Gene3D" id="1.10.10.10">
    <property type="entry name" value="Winged helix-like DNA-binding domain superfamily/Winged helix DNA-binding domain"/>
    <property type="match status" value="1"/>
</dbReference>
<comment type="caution">
    <text evidence="1">The sequence shown here is derived from an EMBL/GenBank/DDBJ whole genome shotgun (WGS) entry which is preliminary data.</text>
</comment>
<dbReference type="PANTHER" id="PTHR33221:SF15">
    <property type="entry name" value="HTH-TYPE TRANSCRIPTIONAL REGULATOR YWGB-RELATED"/>
    <property type="match status" value="1"/>
</dbReference>
<dbReference type="SUPFAM" id="SSF46785">
    <property type="entry name" value="Winged helix' DNA-binding domain"/>
    <property type="match status" value="1"/>
</dbReference>
<sequence>MQLNPNKVEIIPKHRFRIAAFALTWLAINQCVQSSAVLAETLQINASFLRRVLFPFVQAGMVEAREGRDGGYVLKTDPTHITLAEIFLITNTETNSDLNPTDQDETCSLFDQVFEEITDEVEQQMLKSLQKYTLADIMGRMH</sequence>
<reference evidence="2" key="1">
    <citation type="journal article" date="2019" name="Int. J. Syst. Evol. Microbiol.">
        <title>The Global Catalogue of Microorganisms (GCM) 10K type strain sequencing project: providing services to taxonomists for standard genome sequencing and annotation.</title>
        <authorList>
            <consortium name="The Broad Institute Genomics Platform"/>
            <consortium name="The Broad Institute Genome Sequencing Center for Infectious Disease"/>
            <person name="Wu L."/>
            <person name="Ma J."/>
        </authorList>
    </citation>
    <scope>NUCLEOTIDE SEQUENCE [LARGE SCALE GENOMIC DNA]</scope>
    <source>
        <strain evidence="2">CCUG 53519</strain>
    </source>
</reference>
<accession>A0ABW3PRM0</accession>
<evidence type="ECO:0000313" key="1">
    <source>
        <dbReference type="EMBL" id="MFD1128095.1"/>
    </source>
</evidence>
<organism evidence="1 2">
    <name type="scientific">Paenibacillus provencensis</name>
    <dbReference type="NCBI Taxonomy" id="441151"/>
    <lineage>
        <taxon>Bacteria</taxon>
        <taxon>Bacillati</taxon>
        <taxon>Bacillota</taxon>
        <taxon>Bacilli</taxon>
        <taxon>Bacillales</taxon>
        <taxon>Paenibacillaceae</taxon>
        <taxon>Paenibacillus</taxon>
    </lineage>
</organism>
<dbReference type="PROSITE" id="PS51197">
    <property type="entry name" value="HTH_RRF2_2"/>
    <property type="match status" value="1"/>
</dbReference>
<dbReference type="RefSeq" id="WP_091156035.1">
    <property type="nucleotide sequence ID" value="NZ_JBHTKX010000001.1"/>
</dbReference>
<dbReference type="Pfam" id="PF02082">
    <property type="entry name" value="Rrf2"/>
    <property type="match status" value="1"/>
</dbReference>
<proteinExistence type="predicted"/>
<name>A0ABW3PRM0_9BACL</name>
<gene>
    <name evidence="1" type="ORF">ACFQ3J_07920</name>
</gene>
<evidence type="ECO:0000313" key="2">
    <source>
        <dbReference type="Proteomes" id="UP001597169"/>
    </source>
</evidence>
<dbReference type="InterPro" id="IPR000944">
    <property type="entry name" value="Tscrpt_reg_Rrf2"/>
</dbReference>
<dbReference type="InterPro" id="IPR036388">
    <property type="entry name" value="WH-like_DNA-bd_sf"/>
</dbReference>
<keyword evidence="2" id="KW-1185">Reference proteome</keyword>
<dbReference type="EMBL" id="JBHTKX010000001">
    <property type="protein sequence ID" value="MFD1128095.1"/>
    <property type="molecule type" value="Genomic_DNA"/>
</dbReference>
<dbReference type="PANTHER" id="PTHR33221">
    <property type="entry name" value="WINGED HELIX-TURN-HELIX TRANSCRIPTIONAL REGULATOR, RRF2 FAMILY"/>
    <property type="match status" value="1"/>
</dbReference>